<organism evidence="3 4">
    <name type="scientific">Caldivirga maquilingensis (strain ATCC 700844 / DSM 13496 / JCM 10307 / IC-167)</name>
    <dbReference type="NCBI Taxonomy" id="397948"/>
    <lineage>
        <taxon>Archaea</taxon>
        <taxon>Thermoproteota</taxon>
        <taxon>Thermoprotei</taxon>
        <taxon>Thermoproteales</taxon>
        <taxon>Thermoproteaceae</taxon>
        <taxon>Caldivirga</taxon>
    </lineage>
</organism>
<dbReference type="InterPro" id="IPR008271">
    <property type="entry name" value="Ser/Thr_kinase_AS"/>
</dbReference>
<protein>
    <submittedName>
        <fullName evidence="3">Protein kinase</fullName>
    </submittedName>
</protein>
<dbReference type="PROSITE" id="PS00108">
    <property type="entry name" value="PROTEIN_KINASE_ST"/>
    <property type="match status" value="1"/>
</dbReference>
<keyword evidence="1" id="KW-1133">Transmembrane helix</keyword>
<evidence type="ECO:0000313" key="3">
    <source>
        <dbReference type="EMBL" id="ABW01959.1"/>
    </source>
</evidence>
<dbReference type="PANTHER" id="PTHR24348">
    <property type="entry name" value="SERINE/THREONINE-PROTEIN KINASE UNC-51-RELATED"/>
    <property type="match status" value="1"/>
</dbReference>
<keyword evidence="1" id="KW-0472">Membrane</keyword>
<evidence type="ECO:0000313" key="4">
    <source>
        <dbReference type="Proteomes" id="UP000001137"/>
    </source>
</evidence>
<dbReference type="KEGG" id="cma:Cmaq_1132"/>
<dbReference type="AlphaFoldDB" id="A8MDV3"/>
<dbReference type="STRING" id="397948.Cmaq_1132"/>
<dbReference type="InterPro" id="IPR045269">
    <property type="entry name" value="Atg1-like"/>
</dbReference>
<feature type="transmembrane region" description="Helical" evidence="1">
    <location>
        <begin position="59"/>
        <end position="77"/>
    </location>
</feature>
<dbReference type="GO" id="GO:0005737">
    <property type="term" value="C:cytoplasm"/>
    <property type="evidence" value="ECO:0007669"/>
    <property type="project" value="TreeGrafter"/>
</dbReference>
<keyword evidence="1" id="KW-0812">Transmembrane</keyword>
<dbReference type="GO" id="GO:0004674">
    <property type="term" value="F:protein serine/threonine kinase activity"/>
    <property type="evidence" value="ECO:0007669"/>
    <property type="project" value="InterPro"/>
</dbReference>
<dbReference type="eggNOG" id="arCOG03682">
    <property type="taxonomic scope" value="Archaea"/>
</dbReference>
<keyword evidence="4" id="KW-1185">Reference proteome</keyword>
<feature type="transmembrane region" description="Helical" evidence="1">
    <location>
        <begin position="20"/>
        <end position="53"/>
    </location>
</feature>
<dbReference type="Gene3D" id="1.10.510.10">
    <property type="entry name" value="Transferase(Phosphotransferase) domain 1"/>
    <property type="match status" value="1"/>
</dbReference>
<feature type="transmembrane region" description="Helical" evidence="1">
    <location>
        <begin position="183"/>
        <end position="201"/>
    </location>
</feature>
<evidence type="ECO:0000259" key="2">
    <source>
        <dbReference type="PROSITE" id="PS50011"/>
    </source>
</evidence>
<dbReference type="Proteomes" id="UP000001137">
    <property type="component" value="Chromosome"/>
</dbReference>
<feature type="domain" description="Protein kinase" evidence="2">
    <location>
        <begin position="260"/>
        <end position="522"/>
    </location>
</feature>
<keyword evidence="3" id="KW-0808">Transferase</keyword>
<feature type="transmembrane region" description="Helical" evidence="1">
    <location>
        <begin position="160"/>
        <end position="177"/>
    </location>
</feature>
<dbReference type="OrthoDB" id="41005at2157"/>
<gene>
    <name evidence="3" type="ordered locus">Cmaq_1132</name>
</gene>
<feature type="transmembrane region" description="Helical" evidence="1">
    <location>
        <begin position="210"/>
        <end position="234"/>
    </location>
</feature>
<dbReference type="EMBL" id="CP000852">
    <property type="protein sequence ID" value="ABW01959.1"/>
    <property type="molecule type" value="Genomic_DNA"/>
</dbReference>
<dbReference type="SMART" id="SM00220">
    <property type="entry name" value="S_TKc"/>
    <property type="match status" value="1"/>
</dbReference>
<name>A8MDV3_CALMQ</name>
<reference evidence="3 4" key="1">
    <citation type="submission" date="2007-10" db="EMBL/GenBank/DDBJ databases">
        <title>Complete sequence of Caldivirga maquilingensis IC-167.</title>
        <authorList>
            <consortium name="US DOE Joint Genome Institute"/>
            <person name="Copeland A."/>
            <person name="Lucas S."/>
            <person name="Lapidus A."/>
            <person name="Barry K."/>
            <person name="Glavina del Rio T."/>
            <person name="Dalin E."/>
            <person name="Tice H."/>
            <person name="Pitluck S."/>
            <person name="Saunders E."/>
            <person name="Brettin T."/>
            <person name="Bruce D."/>
            <person name="Detter J.C."/>
            <person name="Han C."/>
            <person name="Schmutz J."/>
            <person name="Larimer F."/>
            <person name="Land M."/>
            <person name="Hauser L."/>
            <person name="Kyrpides N."/>
            <person name="Ivanova N."/>
            <person name="Biddle J.F."/>
            <person name="Zhang Z."/>
            <person name="Fitz-Gibbon S.T."/>
            <person name="Lowe T.M."/>
            <person name="Saltikov C."/>
            <person name="House C.H."/>
            <person name="Richardson P."/>
        </authorList>
    </citation>
    <scope>NUCLEOTIDE SEQUENCE [LARGE SCALE GENOMIC DNA]</scope>
    <source>
        <strain evidence="4">ATCC 700844 / DSM 13496 / JCM 10307 / IC-167</strain>
    </source>
</reference>
<feature type="transmembrane region" description="Helical" evidence="1">
    <location>
        <begin position="113"/>
        <end position="139"/>
    </location>
</feature>
<sequence length="528" mass="59538">MRSEPRYSYYDLIERITETLALAVLVTAVGITFNESMIMIIATTLTMLPVLLFPFAKNYATISALYLALALITYSNLNSLGFISELVVMVGVSIAVSLTVIQLPAWSRYLLVGVYYVLVVASSAATYSLIYMIFSFLLLMYITIRAYNGPLQSTYRYPSWVMYILSILPLILILLSQRLKPSLFQASLSILASFVLTIPMVKSSRLKRALAIALSSTSLIFIPQASLLLIPALATFRKVRYHRGVPPPETWVDAWIGGRYYVEKVIDTGGFSYVLLGRYGNEKYAIKVLRYTSPSNTPLASDLKVVQSFKREMTSYLLVNSDRVVKVYEIHINEDKLPYRNLESYLEDPPYIVMDYMEYGSLRRYLREKGKLSVGEAVRIAYEVAIALKELHSMGMLHLDLKPENVLFKDKNRRVVKLGDLGASRVYAGQSVEISQFSLAYSAPEVLMNKAATDRADVYSLGLIMYEMLMGFNPQQYILRGITPPMDPHIPPLLTDIILRSLSMNPQMRPSIDEVITVLSILTTPLQS</sequence>
<keyword evidence="3" id="KW-0418">Kinase</keyword>
<dbReference type="CDD" id="cd14014">
    <property type="entry name" value="STKc_PknB_like"/>
    <property type="match status" value="1"/>
</dbReference>
<feature type="transmembrane region" description="Helical" evidence="1">
    <location>
        <begin position="86"/>
        <end position="107"/>
    </location>
</feature>
<dbReference type="PROSITE" id="PS50011">
    <property type="entry name" value="PROTEIN_KINASE_DOM"/>
    <property type="match status" value="1"/>
</dbReference>
<dbReference type="Pfam" id="PF00069">
    <property type="entry name" value="Pkinase"/>
    <property type="match status" value="1"/>
</dbReference>
<dbReference type="HOGENOM" id="CLU_036686_0_0_2"/>
<proteinExistence type="predicted"/>
<dbReference type="GeneID" id="25393791"/>
<dbReference type="InterPro" id="IPR000719">
    <property type="entry name" value="Prot_kinase_dom"/>
</dbReference>
<dbReference type="InterPro" id="IPR011009">
    <property type="entry name" value="Kinase-like_dom_sf"/>
</dbReference>
<accession>A8MDV3</accession>
<dbReference type="RefSeq" id="WP_012186178.1">
    <property type="nucleotide sequence ID" value="NC_009954.1"/>
</dbReference>
<evidence type="ECO:0000256" key="1">
    <source>
        <dbReference type="SAM" id="Phobius"/>
    </source>
</evidence>
<dbReference type="GO" id="GO:0005524">
    <property type="term" value="F:ATP binding"/>
    <property type="evidence" value="ECO:0007669"/>
    <property type="project" value="InterPro"/>
</dbReference>
<dbReference type="SUPFAM" id="SSF56112">
    <property type="entry name" value="Protein kinase-like (PK-like)"/>
    <property type="match status" value="1"/>
</dbReference>